<proteinExistence type="predicted"/>
<feature type="coiled-coil region" evidence="4">
    <location>
        <begin position="264"/>
        <end position="342"/>
    </location>
</feature>
<evidence type="ECO:0000256" key="3">
    <source>
        <dbReference type="ARBA" id="ARBA00022737"/>
    </source>
</evidence>
<keyword evidence="1" id="KW-0343">GTPase activation</keyword>
<name>A0A0D3KJ49_EMIH1</name>
<keyword evidence="4" id="KW-0175">Coiled coil</keyword>
<dbReference type="SUPFAM" id="SSF52047">
    <property type="entry name" value="RNI-like"/>
    <property type="match status" value="1"/>
</dbReference>
<organism evidence="6 7">
    <name type="scientific">Emiliania huxleyi (strain CCMP1516)</name>
    <dbReference type="NCBI Taxonomy" id="280463"/>
    <lineage>
        <taxon>Eukaryota</taxon>
        <taxon>Haptista</taxon>
        <taxon>Haptophyta</taxon>
        <taxon>Prymnesiophyceae</taxon>
        <taxon>Isochrysidales</taxon>
        <taxon>Noelaerhabdaceae</taxon>
        <taxon>Emiliania</taxon>
    </lineage>
</organism>
<dbReference type="GO" id="GO:0006913">
    <property type="term" value="P:nucleocytoplasmic transport"/>
    <property type="evidence" value="ECO:0007669"/>
    <property type="project" value="TreeGrafter"/>
</dbReference>
<feature type="region of interest" description="Disordered" evidence="5">
    <location>
        <begin position="490"/>
        <end position="513"/>
    </location>
</feature>
<evidence type="ECO:0000313" key="7">
    <source>
        <dbReference type="Proteomes" id="UP000013827"/>
    </source>
</evidence>
<dbReference type="PANTHER" id="PTHR24113:SF12">
    <property type="entry name" value="RAN GTPASE-ACTIVATING PROTEIN 1"/>
    <property type="match status" value="1"/>
</dbReference>
<dbReference type="Proteomes" id="UP000013827">
    <property type="component" value="Unassembled WGS sequence"/>
</dbReference>
<dbReference type="KEGG" id="ehx:EMIHUDRAFT_455284"/>
<reference evidence="6" key="2">
    <citation type="submission" date="2024-10" db="UniProtKB">
        <authorList>
            <consortium name="EnsemblProtists"/>
        </authorList>
    </citation>
    <scope>IDENTIFICATION</scope>
</reference>
<evidence type="ECO:0000256" key="4">
    <source>
        <dbReference type="SAM" id="Coils"/>
    </source>
</evidence>
<accession>A0A0D3KJ49</accession>
<keyword evidence="3" id="KW-0677">Repeat</keyword>
<dbReference type="PANTHER" id="PTHR24113">
    <property type="entry name" value="RAN GTPASE-ACTIVATING PROTEIN 1"/>
    <property type="match status" value="1"/>
</dbReference>
<keyword evidence="2" id="KW-0433">Leucine-rich repeat</keyword>
<dbReference type="Pfam" id="PF13516">
    <property type="entry name" value="LRR_6"/>
    <property type="match status" value="1"/>
</dbReference>
<dbReference type="Gene3D" id="3.80.10.10">
    <property type="entry name" value="Ribonuclease Inhibitor"/>
    <property type="match status" value="1"/>
</dbReference>
<keyword evidence="7" id="KW-1185">Reference proteome</keyword>
<evidence type="ECO:0000256" key="1">
    <source>
        <dbReference type="ARBA" id="ARBA00022468"/>
    </source>
</evidence>
<sequence length="576" mass="61076">MLEPLRKDSDDGGVYCVQFCRLDLPAVVDRVCSSKVHTLELHSVGLTHAALQTLANSLSRCPSLTTLDLGGNPLVGDDGARAIADALRPACAVTTLALDGGRIGDAGGTSLARLLGAPARPQQMLSAFNSQLAPHTLLLYQLHHERVAAVGSTRQQLAALAAPAPCELTLQRNCIGNAGAASLLDAAEGGTCRVDLKFNLVTRDRLLQRIAERAEALGGPLRPPVARVATGGEQHWRRASGGPEGAMGSFSSPQQLAVALFERRVAAEVEARSAECEARAVEVECARRRLDGQRRELQQRARLVEEGRRAAAIEASRQRAEVERERRRVDEARRAAQNGAEEAALLGQLQQEEGERARGLARALCAELEASPHLRGSDLDDAAQAFLQGLSSLESAPPPALTAPPAESEAERPLNAPEAERAAAAAAERGASEAVTAAPEVRVLSELKLERQRRQDQAELARLLAQWAEQEAGGGARAAASRPLDDAHRRGFVSCRKERRSASRGESGTGIARSASLSKGGVARACERAARTIGPALLFFGQMAVGLRSGGEGVATALQLYCDSPQLKDRAVIVVR</sequence>
<dbReference type="GO" id="GO:0005829">
    <property type="term" value="C:cytosol"/>
    <property type="evidence" value="ECO:0007669"/>
    <property type="project" value="TreeGrafter"/>
</dbReference>
<dbReference type="InterPro" id="IPR027038">
    <property type="entry name" value="RanGap"/>
</dbReference>
<feature type="compositionally biased region" description="Low complexity" evidence="5">
    <location>
        <begin position="403"/>
        <end position="435"/>
    </location>
</feature>
<dbReference type="RefSeq" id="XP_005788213.1">
    <property type="nucleotide sequence ID" value="XM_005788156.1"/>
</dbReference>
<dbReference type="InterPro" id="IPR001611">
    <property type="entry name" value="Leu-rich_rpt"/>
</dbReference>
<dbReference type="InterPro" id="IPR032675">
    <property type="entry name" value="LRR_dom_sf"/>
</dbReference>
<dbReference type="HOGENOM" id="CLU_473664_0_0_1"/>
<evidence type="ECO:0000313" key="6">
    <source>
        <dbReference type="EnsemblProtists" id="EOD35784"/>
    </source>
</evidence>
<dbReference type="GO" id="GO:0048471">
    <property type="term" value="C:perinuclear region of cytoplasm"/>
    <property type="evidence" value="ECO:0007669"/>
    <property type="project" value="TreeGrafter"/>
</dbReference>
<dbReference type="GO" id="GO:0005634">
    <property type="term" value="C:nucleus"/>
    <property type="evidence" value="ECO:0007669"/>
    <property type="project" value="TreeGrafter"/>
</dbReference>
<evidence type="ECO:0000256" key="5">
    <source>
        <dbReference type="SAM" id="MobiDB-lite"/>
    </source>
</evidence>
<evidence type="ECO:0000256" key="2">
    <source>
        <dbReference type="ARBA" id="ARBA00022614"/>
    </source>
</evidence>
<dbReference type="PaxDb" id="2903-EOD35784"/>
<dbReference type="GO" id="GO:0031267">
    <property type="term" value="F:small GTPase binding"/>
    <property type="evidence" value="ECO:0007669"/>
    <property type="project" value="TreeGrafter"/>
</dbReference>
<protein>
    <submittedName>
        <fullName evidence="6">Uncharacterized protein</fullName>
    </submittedName>
</protein>
<dbReference type="GeneID" id="17281054"/>
<dbReference type="SMART" id="SM00368">
    <property type="entry name" value="LRR_RI"/>
    <property type="match status" value="3"/>
</dbReference>
<dbReference type="EnsemblProtists" id="EOD35784">
    <property type="protein sequence ID" value="EOD35784"/>
    <property type="gene ID" value="EMIHUDRAFT_455284"/>
</dbReference>
<reference evidence="7" key="1">
    <citation type="journal article" date="2013" name="Nature">
        <title>Pan genome of the phytoplankton Emiliania underpins its global distribution.</title>
        <authorList>
            <person name="Read B.A."/>
            <person name="Kegel J."/>
            <person name="Klute M.J."/>
            <person name="Kuo A."/>
            <person name="Lefebvre S.C."/>
            <person name="Maumus F."/>
            <person name="Mayer C."/>
            <person name="Miller J."/>
            <person name="Monier A."/>
            <person name="Salamov A."/>
            <person name="Young J."/>
            <person name="Aguilar M."/>
            <person name="Claverie J.M."/>
            <person name="Frickenhaus S."/>
            <person name="Gonzalez K."/>
            <person name="Herman E.K."/>
            <person name="Lin Y.C."/>
            <person name="Napier J."/>
            <person name="Ogata H."/>
            <person name="Sarno A.F."/>
            <person name="Shmutz J."/>
            <person name="Schroeder D."/>
            <person name="de Vargas C."/>
            <person name="Verret F."/>
            <person name="von Dassow P."/>
            <person name="Valentin K."/>
            <person name="Van de Peer Y."/>
            <person name="Wheeler G."/>
            <person name="Dacks J.B."/>
            <person name="Delwiche C.F."/>
            <person name="Dyhrman S.T."/>
            <person name="Glockner G."/>
            <person name="John U."/>
            <person name="Richards T."/>
            <person name="Worden A.Z."/>
            <person name="Zhang X."/>
            <person name="Grigoriev I.V."/>
            <person name="Allen A.E."/>
            <person name="Bidle K."/>
            <person name="Borodovsky M."/>
            <person name="Bowler C."/>
            <person name="Brownlee C."/>
            <person name="Cock J.M."/>
            <person name="Elias M."/>
            <person name="Gladyshev V.N."/>
            <person name="Groth M."/>
            <person name="Guda C."/>
            <person name="Hadaegh A."/>
            <person name="Iglesias-Rodriguez M.D."/>
            <person name="Jenkins J."/>
            <person name="Jones B.M."/>
            <person name="Lawson T."/>
            <person name="Leese F."/>
            <person name="Lindquist E."/>
            <person name="Lobanov A."/>
            <person name="Lomsadze A."/>
            <person name="Malik S.B."/>
            <person name="Marsh M.E."/>
            <person name="Mackinder L."/>
            <person name="Mock T."/>
            <person name="Mueller-Roeber B."/>
            <person name="Pagarete A."/>
            <person name="Parker M."/>
            <person name="Probert I."/>
            <person name="Quesneville H."/>
            <person name="Raines C."/>
            <person name="Rensing S.A."/>
            <person name="Riano-Pachon D.M."/>
            <person name="Richier S."/>
            <person name="Rokitta S."/>
            <person name="Shiraiwa Y."/>
            <person name="Soanes D.M."/>
            <person name="van der Giezen M."/>
            <person name="Wahlund T.M."/>
            <person name="Williams B."/>
            <person name="Wilson W."/>
            <person name="Wolfe G."/>
            <person name="Wurch L.L."/>
        </authorList>
    </citation>
    <scope>NUCLEOTIDE SEQUENCE</scope>
</reference>
<dbReference type="GO" id="GO:0005096">
    <property type="term" value="F:GTPase activator activity"/>
    <property type="evidence" value="ECO:0007669"/>
    <property type="project" value="UniProtKB-KW"/>
</dbReference>
<dbReference type="AlphaFoldDB" id="A0A0D3KJ49"/>
<feature type="region of interest" description="Disordered" evidence="5">
    <location>
        <begin position="393"/>
        <end position="435"/>
    </location>
</feature>